<sequence>MESSEQDPTRALERGLGAYVRAVATAVGVPAEGTTIEISDTATAYLALSRPWPGRPRHDVMLLWSEKRGWTVAVETAPDEDPVVIARWAGDELVPPPREVTRFVDDAASGRHAEPKSPPPSGVTRQVLARQLGEYVPDRT</sequence>
<feature type="region of interest" description="Disordered" evidence="1">
    <location>
        <begin position="103"/>
        <end position="140"/>
    </location>
</feature>
<evidence type="ECO:0000256" key="1">
    <source>
        <dbReference type="SAM" id="MobiDB-lite"/>
    </source>
</evidence>
<feature type="domain" description="DUF6292" evidence="2">
    <location>
        <begin position="19"/>
        <end position="106"/>
    </location>
</feature>
<feature type="compositionally biased region" description="Basic and acidic residues" evidence="1">
    <location>
        <begin position="103"/>
        <end position="115"/>
    </location>
</feature>
<comment type="caution">
    <text evidence="3">The sequence shown here is derived from an EMBL/GenBank/DDBJ whole genome shotgun (WGS) entry which is preliminary data.</text>
</comment>
<organism evidence="3 4">
    <name type="scientific">Amycolatopsis heterodermiae</name>
    <dbReference type="NCBI Taxonomy" id="3110235"/>
    <lineage>
        <taxon>Bacteria</taxon>
        <taxon>Bacillati</taxon>
        <taxon>Actinomycetota</taxon>
        <taxon>Actinomycetes</taxon>
        <taxon>Pseudonocardiales</taxon>
        <taxon>Pseudonocardiaceae</taxon>
        <taxon>Amycolatopsis</taxon>
    </lineage>
</organism>
<dbReference type="Proteomes" id="UP001304298">
    <property type="component" value="Unassembled WGS sequence"/>
</dbReference>
<keyword evidence="4" id="KW-1185">Reference proteome</keyword>
<protein>
    <submittedName>
        <fullName evidence="3">DUF6292 family protein</fullName>
    </submittedName>
</protein>
<dbReference type="InterPro" id="IPR046259">
    <property type="entry name" value="DUF6292"/>
</dbReference>
<evidence type="ECO:0000259" key="2">
    <source>
        <dbReference type="Pfam" id="PF19809"/>
    </source>
</evidence>
<reference evidence="3 4" key="1">
    <citation type="submission" date="2023-12" db="EMBL/GenBank/DDBJ databases">
        <title>Amycolatopsis sp. V23-08.</title>
        <authorList>
            <person name="Somphong A."/>
        </authorList>
    </citation>
    <scope>NUCLEOTIDE SEQUENCE [LARGE SCALE GENOMIC DNA]</scope>
    <source>
        <strain evidence="3 4">V23-08</strain>
    </source>
</reference>
<gene>
    <name evidence="3" type="ORF">VA596_13680</name>
</gene>
<dbReference type="RefSeq" id="WP_323326866.1">
    <property type="nucleotide sequence ID" value="NZ_JAYFSI010000002.1"/>
</dbReference>
<evidence type="ECO:0000313" key="4">
    <source>
        <dbReference type="Proteomes" id="UP001304298"/>
    </source>
</evidence>
<accession>A0ABU5R309</accession>
<name>A0ABU5R309_9PSEU</name>
<dbReference type="EMBL" id="JAYFSI010000002">
    <property type="protein sequence ID" value="MEA5360593.1"/>
    <property type="molecule type" value="Genomic_DNA"/>
</dbReference>
<dbReference type="Pfam" id="PF19809">
    <property type="entry name" value="DUF6292"/>
    <property type="match status" value="1"/>
</dbReference>
<evidence type="ECO:0000313" key="3">
    <source>
        <dbReference type="EMBL" id="MEA5360593.1"/>
    </source>
</evidence>
<proteinExistence type="predicted"/>